<feature type="compositionally biased region" description="Acidic residues" evidence="1">
    <location>
        <begin position="28"/>
        <end position="51"/>
    </location>
</feature>
<reference evidence="3 4" key="1">
    <citation type="submission" date="2024-02" db="EMBL/GenBank/DDBJ databases">
        <title>A chromosome-level genome assembly of Drosophila madeirensis, a fruit fly species endemic to Madeira island.</title>
        <authorList>
            <person name="Tomihara K."/>
            <person name="Llopart A."/>
            <person name="Yamamoto D."/>
        </authorList>
    </citation>
    <scope>NUCLEOTIDE SEQUENCE [LARGE SCALE GENOMIC DNA]</scope>
    <source>
        <strain evidence="3 4">RF1</strain>
    </source>
</reference>
<name>A0AAU9FXL2_DROMD</name>
<dbReference type="EMBL" id="AP029266">
    <property type="protein sequence ID" value="BFG00917.1"/>
    <property type="molecule type" value="Genomic_DNA"/>
</dbReference>
<evidence type="ECO:0000313" key="3">
    <source>
        <dbReference type="EMBL" id="BFG00917.1"/>
    </source>
</evidence>
<feature type="region of interest" description="Disordered" evidence="1">
    <location>
        <begin position="28"/>
        <end position="77"/>
    </location>
</feature>
<evidence type="ECO:0008006" key="5">
    <source>
        <dbReference type="Google" id="ProtNLM"/>
    </source>
</evidence>
<protein>
    <recommendedName>
        <fullName evidence="5">Secreted protein</fullName>
    </recommendedName>
</protein>
<dbReference type="AlphaFoldDB" id="A0AAU9FXL2"/>
<organism evidence="3 4">
    <name type="scientific">Drosophila madeirensis</name>
    <name type="common">Fruit fly</name>
    <dbReference type="NCBI Taxonomy" id="30013"/>
    <lineage>
        <taxon>Eukaryota</taxon>
        <taxon>Metazoa</taxon>
        <taxon>Ecdysozoa</taxon>
        <taxon>Arthropoda</taxon>
        <taxon>Hexapoda</taxon>
        <taxon>Insecta</taxon>
        <taxon>Pterygota</taxon>
        <taxon>Neoptera</taxon>
        <taxon>Endopterygota</taxon>
        <taxon>Diptera</taxon>
        <taxon>Brachycera</taxon>
        <taxon>Muscomorpha</taxon>
        <taxon>Ephydroidea</taxon>
        <taxon>Drosophilidae</taxon>
        <taxon>Drosophila</taxon>
        <taxon>Sophophora</taxon>
    </lineage>
</organism>
<accession>A0AAU9FXL2</accession>
<evidence type="ECO:0000313" key="4">
    <source>
        <dbReference type="Proteomes" id="UP001500889"/>
    </source>
</evidence>
<feature type="signal peptide" evidence="2">
    <location>
        <begin position="1"/>
        <end position="24"/>
    </location>
</feature>
<dbReference type="Proteomes" id="UP001500889">
    <property type="component" value="Chromosome A"/>
</dbReference>
<proteinExistence type="predicted"/>
<evidence type="ECO:0000256" key="2">
    <source>
        <dbReference type="SAM" id="SignalP"/>
    </source>
</evidence>
<feature type="chain" id="PRO_5043953172" description="Secreted protein" evidence="2">
    <location>
        <begin position="25"/>
        <end position="77"/>
    </location>
</feature>
<sequence>MKLHWQIIFGLMLVFAVLASMAVAQPLEEDDVDDSGSDESLLGDDESDEAQAGEAGNVQQDYINVADYTRPPPPWWF</sequence>
<keyword evidence="4" id="KW-1185">Reference proteome</keyword>
<keyword evidence="2" id="KW-0732">Signal</keyword>
<gene>
    <name evidence="3" type="ORF">DMAD_00802</name>
</gene>
<evidence type="ECO:0000256" key="1">
    <source>
        <dbReference type="SAM" id="MobiDB-lite"/>
    </source>
</evidence>